<dbReference type="SUPFAM" id="SSF56399">
    <property type="entry name" value="ADP-ribosylation"/>
    <property type="match status" value="1"/>
</dbReference>
<sequence>MLFHIAEVADWQRAREAGDYRVSTRGRTLAEEGFIHASRRDQILGVAEAFYADAGPLLLLHIDPARLTAPVRDDEVAPGVVFPHVYGPLNLDAVVAVTPLPRAADGTFRLPDELRDDPDA</sequence>
<dbReference type="Proteomes" id="UP000198253">
    <property type="component" value="Chromosome I"/>
</dbReference>
<proteinExistence type="predicted"/>
<evidence type="ECO:0000313" key="2">
    <source>
        <dbReference type="Proteomes" id="UP000198253"/>
    </source>
</evidence>
<dbReference type="PANTHER" id="PTHR34129:SF1">
    <property type="entry name" value="DUF952 DOMAIN-CONTAINING PROTEIN"/>
    <property type="match status" value="1"/>
</dbReference>
<gene>
    <name evidence="1" type="ORF">GA0070618_0176</name>
</gene>
<dbReference type="PANTHER" id="PTHR34129">
    <property type="entry name" value="BLR1139 PROTEIN"/>
    <property type="match status" value="1"/>
</dbReference>
<dbReference type="Gene3D" id="3.20.170.20">
    <property type="entry name" value="Protein of unknown function DUF952"/>
    <property type="match status" value="1"/>
</dbReference>
<organism evidence="1 2">
    <name type="scientific">Micromonospora echinospora</name>
    <name type="common">Micromonospora purpurea</name>
    <dbReference type="NCBI Taxonomy" id="1877"/>
    <lineage>
        <taxon>Bacteria</taxon>
        <taxon>Bacillati</taxon>
        <taxon>Actinomycetota</taxon>
        <taxon>Actinomycetes</taxon>
        <taxon>Micromonosporales</taxon>
        <taxon>Micromonosporaceae</taxon>
        <taxon>Micromonospora</taxon>
    </lineage>
</organism>
<dbReference type="InParanoid" id="A0A1C4UB73"/>
<keyword evidence="2" id="KW-1185">Reference proteome</keyword>
<dbReference type="OrthoDB" id="5638018at2"/>
<dbReference type="InterPro" id="IPR009297">
    <property type="entry name" value="DUF952"/>
</dbReference>
<dbReference type="Pfam" id="PF06108">
    <property type="entry name" value="DUF952"/>
    <property type="match status" value="1"/>
</dbReference>
<dbReference type="EMBL" id="LT607413">
    <property type="protein sequence ID" value="SCE68921.1"/>
    <property type="molecule type" value="Genomic_DNA"/>
</dbReference>
<protein>
    <submittedName>
        <fullName evidence="1">Uncharacterized conserved protein, DUF952 family</fullName>
    </submittedName>
</protein>
<reference evidence="2" key="1">
    <citation type="submission" date="2016-06" db="EMBL/GenBank/DDBJ databases">
        <authorList>
            <person name="Varghese N."/>
            <person name="Submissions Spin"/>
        </authorList>
    </citation>
    <scope>NUCLEOTIDE SEQUENCE [LARGE SCALE GENOMIC DNA]</scope>
    <source>
        <strain evidence="2">DSM 43816</strain>
    </source>
</reference>
<accession>A0A1C4UB73</accession>
<evidence type="ECO:0000313" key="1">
    <source>
        <dbReference type="EMBL" id="SCE68921.1"/>
    </source>
</evidence>
<name>A0A1C4UB73_MICEC</name>
<dbReference type="AlphaFoldDB" id="A0A1C4UB73"/>
<dbReference type="RefSeq" id="WP_088979912.1">
    <property type="nucleotide sequence ID" value="NZ_LT607413.1"/>
</dbReference>